<accession>A0ABY6UC27</accession>
<feature type="transmembrane region" description="Helical" evidence="6">
    <location>
        <begin position="511"/>
        <end position="530"/>
    </location>
</feature>
<feature type="transmembrane region" description="Helical" evidence="6">
    <location>
        <begin position="433"/>
        <end position="451"/>
    </location>
</feature>
<keyword evidence="4 6" id="KW-1133">Transmembrane helix</keyword>
<feature type="transmembrane region" description="Helical" evidence="6">
    <location>
        <begin position="392"/>
        <end position="412"/>
    </location>
</feature>
<reference evidence="7 8" key="1">
    <citation type="submission" date="2019-06" db="EMBL/GenBank/DDBJ databases">
        <authorList>
            <person name="Broberg M."/>
        </authorList>
    </citation>
    <scope>NUCLEOTIDE SEQUENCE [LARGE SCALE GENOMIC DNA]</scope>
</reference>
<comment type="subcellular location">
    <subcellularLocation>
        <location evidence="1">Membrane</location>
        <topology evidence="1">Multi-pass membrane protein</topology>
    </subcellularLocation>
</comment>
<proteinExistence type="inferred from homology"/>
<evidence type="ECO:0000256" key="2">
    <source>
        <dbReference type="ARBA" id="ARBA00005982"/>
    </source>
</evidence>
<comment type="similarity">
    <text evidence="2">Belongs to the major facilitator superfamily. Proton-dependent oligopeptide transporter (POT/PTR) (TC 2.A.17) family.</text>
</comment>
<feature type="transmembrane region" description="Helical" evidence="6">
    <location>
        <begin position="272"/>
        <end position="292"/>
    </location>
</feature>
<feature type="transmembrane region" description="Helical" evidence="6">
    <location>
        <begin position="536"/>
        <end position="556"/>
    </location>
</feature>
<evidence type="ECO:0000256" key="3">
    <source>
        <dbReference type="ARBA" id="ARBA00022692"/>
    </source>
</evidence>
<gene>
    <name evidence="7" type="ORF">CLO192961_LOCUS244099</name>
</gene>
<comment type="caution">
    <text evidence="7">The sequence shown here is derived from an EMBL/GenBank/DDBJ whole genome shotgun (WGS) entry which is preliminary data.</text>
</comment>
<feature type="transmembrane region" description="Helical" evidence="6">
    <location>
        <begin position="184"/>
        <end position="205"/>
    </location>
</feature>
<organism evidence="7 8">
    <name type="scientific">Bionectria ochroleuca</name>
    <name type="common">Gliocladium roseum</name>
    <dbReference type="NCBI Taxonomy" id="29856"/>
    <lineage>
        <taxon>Eukaryota</taxon>
        <taxon>Fungi</taxon>
        <taxon>Dikarya</taxon>
        <taxon>Ascomycota</taxon>
        <taxon>Pezizomycotina</taxon>
        <taxon>Sordariomycetes</taxon>
        <taxon>Hypocreomycetidae</taxon>
        <taxon>Hypocreales</taxon>
        <taxon>Bionectriaceae</taxon>
        <taxon>Clonostachys</taxon>
    </lineage>
</organism>
<keyword evidence="8" id="KW-1185">Reference proteome</keyword>
<evidence type="ECO:0000256" key="4">
    <source>
        <dbReference type="ARBA" id="ARBA00022989"/>
    </source>
</evidence>
<name>A0ABY6UC27_BIOOC</name>
<evidence type="ECO:0000256" key="5">
    <source>
        <dbReference type="ARBA" id="ARBA00023136"/>
    </source>
</evidence>
<protein>
    <recommendedName>
        <fullName evidence="9">Major facilitator superfamily (MFS) profile domain-containing protein</fullName>
    </recommendedName>
</protein>
<keyword evidence="3 6" id="KW-0812">Transmembrane</keyword>
<dbReference type="EMBL" id="CABFNS010000791">
    <property type="protein sequence ID" value="VUC28695.1"/>
    <property type="molecule type" value="Genomic_DNA"/>
</dbReference>
<feature type="transmembrane region" description="Helical" evidence="6">
    <location>
        <begin position="158"/>
        <end position="178"/>
    </location>
</feature>
<dbReference type="InterPro" id="IPR036259">
    <property type="entry name" value="MFS_trans_sf"/>
</dbReference>
<dbReference type="PANTHER" id="PTHR11654">
    <property type="entry name" value="OLIGOPEPTIDE TRANSPORTER-RELATED"/>
    <property type="match status" value="1"/>
</dbReference>
<dbReference type="Gene3D" id="1.20.1250.20">
    <property type="entry name" value="MFS general substrate transporter like domains"/>
    <property type="match status" value="1"/>
</dbReference>
<dbReference type="Pfam" id="PF00854">
    <property type="entry name" value="PTR2"/>
    <property type="match status" value="1"/>
</dbReference>
<evidence type="ECO:0000256" key="1">
    <source>
        <dbReference type="ARBA" id="ARBA00004141"/>
    </source>
</evidence>
<dbReference type="InterPro" id="IPR000109">
    <property type="entry name" value="POT_fam"/>
</dbReference>
<evidence type="ECO:0008006" key="9">
    <source>
        <dbReference type="Google" id="ProtNLM"/>
    </source>
</evidence>
<feature type="transmembrane region" description="Helical" evidence="6">
    <location>
        <begin position="479"/>
        <end position="499"/>
    </location>
</feature>
<dbReference type="SUPFAM" id="SSF103473">
    <property type="entry name" value="MFS general substrate transporter"/>
    <property type="match status" value="1"/>
</dbReference>
<dbReference type="Proteomes" id="UP000766486">
    <property type="component" value="Unassembled WGS sequence"/>
</dbReference>
<evidence type="ECO:0000313" key="7">
    <source>
        <dbReference type="EMBL" id="VUC28695.1"/>
    </source>
</evidence>
<keyword evidence="5 6" id="KW-0472">Membrane</keyword>
<evidence type="ECO:0000256" key="6">
    <source>
        <dbReference type="SAM" id="Phobius"/>
    </source>
</evidence>
<evidence type="ECO:0000313" key="8">
    <source>
        <dbReference type="Proteomes" id="UP000766486"/>
    </source>
</evidence>
<sequence>MEKKISSDARVATATVVNDSIDNVEVQFEETHAERAAALLASHHHGGALADASIPTPQDLVTLRRVPGRMPLKLFTVAFVELCERFSYYGTTIVFTNFIQHPLPFGSSTGADNVQPGALGMGQRVSTSVTTANQFWQCCSPLLGAWIADKYWGRYKTICVALLINIVGHLILTMSAIPPVITNQAGSISCLVIGIVVLGIGTGGFKPNINPLLVEQLGEQHLHVRILKSGERVIVDPAITIERAYNWFYLFINIESITGQVTMVYAEKYVGFWLSFTLPTFMLCICPLVMLWGRKRYQRRDPGGSTLGLAFKTFALAQRGRWSLNPWSTILPENRPVWMTFDDAWVDELRRGFKACGVFMRYPLFWLCYIQLSNNLVSQAAVLTRNGVPNDIILVLKPISLILFIIICDQGLYPTLRKLNVRFTPIKKITCGFYAGSASMLWSAVVQYYIYRKSECGWYASGKTCAPAPISVWVQTGSYVFMALAEVFGSITSLEYAYSKAPKNMRSMVQAVGLFMTAFAAAIGQAFVGLSADPLLVWNFGLISILAFIGGTGFWFQFRNLDKEEDELNELPEGFVGNQGDNVEKTA</sequence>
<feature type="transmembrane region" description="Helical" evidence="6">
    <location>
        <begin position="247"/>
        <end position="266"/>
    </location>
</feature>